<protein>
    <submittedName>
        <fullName evidence="1">Uncharacterized protein</fullName>
    </submittedName>
</protein>
<gene>
    <name evidence="1" type="ORF">BBA_00003</name>
</gene>
<organism evidence="1 2">
    <name type="scientific">Beauveria bassiana (strain ARSEF 2860)</name>
    <name type="common">White muscardine disease fungus</name>
    <name type="synonym">Tritirachium shiotae</name>
    <dbReference type="NCBI Taxonomy" id="655819"/>
    <lineage>
        <taxon>Eukaryota</taxon>
        <taxon>Fungi</taxon>
        <taxon>Dikarya</taxon>
        <taxon>Ascomycota</taxon>
        <taxon>Pezizomycotina</taxon>
        <taxon>Sordariomycetes</taxon>
        <taxon>Hypocreomycetidae</taxon>
        <taxon>Hypocreales</taxon>
        <taxon>Cordycipitaceae</taxon>
        <taxon>Beauveria</taxon>
    </lineage>
</organism>
<dbReference type="RefSeq" id="XP_008593322.1">
    <property type="nucleotide sequence ID" value="XM_008595100.1"/>
</dbReference>
<name>J5K1R9_BEAB2</name>
<accession>J5K1R9</accession>
<keyword evidence="2" id="KW-1185">Reference proteome</keyword>
<dbReference type="EMBL" id="JH725150">
    <property type="protein sequence ID" value="EJP70373.1"/>
    <property type="molecule type" value="Genomic_DNA"/>
</dbReference>
<reference evidence="1 2" key="1">
    <citation type="journal article" date="2012" name="Sci. Rep.">
        <title>Genomic perspectives on the evolution of fungal entomopathogenicity in Beauveria bassiana.</title>
        <authorList>
            <person name="Xiao G."/>
            <person name="Ying S.H."/>
            <person name="Zheng P."/>
            <person name="Wang Z.L."/>
            <person name="Zhang S."/>
            <person name="Xie X.Q."/>
            <person name="Shang Y."/>
            <person name="St Leger R.J."/>
            <person name="Zhao G.P."/>
            <person name="Wang C."/>
            <person name="Feng M.G."/>
        </authorList>
    </citation>
    <scope>NUCLEOTIDE SEQUENCE [LARGE SCALE GENOMIC DNA]</scope>
    <source>
        <strain evidence="1 2">ARSEF 2860</strain>
    </source>
</reference>
<sequence length="253" mass="28702">MKWAQHFSGKSFRQIHEAARSIRAASKTEQNREPVDEAAEQEARALQLLCEGFDREVDHCSWRVKAVPKETLQCLHGLEAGKPNSLPFSYDKEERSRQKYMAIGYRYLGFCWRAHQLGRARAKEELGMAFTTEQWGLMSDIMQEIQTELDRLLESKNKAQLLAEDSGYFSDEDSITTDDEYDGYESAEARTGLGQAIFRFMLASIQCKVGAAWYGNALLCFCAAAGIRGASEGYQEPWLYTGTLAALQWLIRP</sequence>
<dbReference type="STRING" id="655819.J5K1R9"/>
<dbReference type="AlphaFoldDB" id="J5K1R9"/>
<evidence type="ECO:0000313" key="2">
    <source>
        <dbReference type="Proteomes" id="UP000002762"/>
    </source>
</evidence>
<dbReference type="GeneID" id="19883015"/>
<proteinExistence type="predicted"/>
<dbReference type="InParanoid" id="J5K1R9"/>
<evidence type="ECO:0000313" key="1">
    <source>
        <dbReference type="EMBL" id="EJP70373.1"/>
    </source>
</evidence>
<dbReference type="HOGENOM" id="CLU_906259_0_0_1"/>
<dbReference type="Proteomes" id="UP000002762">
    <property type="component" value="Unassembled WGS sequence"/>
</dbReference>